<feature type="compositionally biased region" description="Low complexity" evidence="1">
    <location>
        <begin position="385"/>
        <end position="400"/>
    </location>
</feature>
<evidence type="ECO:0000313" key="2">
    <source>
        <dbReference type="EMBL" id="AJF98019.1"/>
    </source>
</evidence>
<feature type="region of interest" description="Disordered" evidence="1">
    <location>
        <begin position="121"/>
        <end position="175"/>
    </location>
</feature>
<feature type="compositionally biased region" description="Basic and acidic residues" evidence="1">
    <location>
        <begin position="374"/>
        <end position="384"/>
    </location>
</feature>
<dbReference type="EMBL" id="KP136319">
    <property type="protein sequence ID" value="AJF98019.1"/>
    <property type="molecule type" value="Genomic_DNA"/>
</dbReference>
<evidence type="ECO:0000313" key="3">
    <source>
        <dbReference type="Proteomes" id="UP000202511"/>
    </source>
</evidence>
<organism evidence="2 3">
    <name type="scientific">Pandoravirus inopinatum</name>
    <dbReference type="NCBI Taxonomy" id="1605721"/>
    <lineage>
        <taxon>Viruses</taxon>
        <taxon>Pandoravirus</taxon>
    </lineage>
</organism>
<name>A0A0B5J347_9VIRU</name>
<dbReference type="Proteomes" id="UP000202511">
    <property type="component" value="Segment"/>
</dbReference>
<proteinExistence type="predicted"/>
<protein>
    <submittedName>
        <fullName evidence="2">Uncharacterized protein</fullName>
    </submittedName>
</protein>
<feature type="compositionally biased region" description="Basic residues" evidence="1">
    <location>
        <begin position="121"/>
        <end position="135"/>
    </location>
</feature>
<dbReference type="GeneID" id="23462936"/>
<reference evidence="2 3" key="1">
    <citation type="journal article" date="2015" name="Parasitol. Res.">
        <title>Viruses in close associations with free-living amoebae.</title>
        <authorList>
            <person name="Scheid P."/>
        </authorList>
    </citation>
    <scope>NUCLEOTIDE SEQUENCE [LARGE SCALE GENOMIC DNA]</scope>
    <source>
        <strain evidence="2">KlaHel</strain>
    </source>
</reference>
<dbReference type="RefSeq" id="YP_009120254.1">
    <property type="nucleotide sequence ID" value="NC_026440.1"/>
</dbReference>
<sequence length="400" mass="43912">MSVDAQTSRGCNKQETESGTVVVIFAHIFPLFARPAALVFFGPGKRQAHFFCVLSPFCGRRRWPCSHKKRHCLVGPLSPPILGRCALFFNFFIFFPKEKMASAFVGVGLCFRWWPHGKGHASRAKKKEARAHKGKARDTTQDKGKARQAPQRTSQPRGCVRARARRVEKKDGEQRIKGDKQVGFVKKKGKILWDSTMQTTGAPTQRAATDGHPPRANAGIRYPAAATAPDDAAVMTTPPARTPRRSRPWALINHTRRQHVDIGPDGVHFERDPIRYMRTVLSLAWSASDDMVMLPTRHMLPAGHTPEAYTEALVWPVPSDDAASSSSSSESSSQSGSNSDSDWDDDDAYSSDYDSGSFDSDDDDGDDQQQPPQEKAKQAGDGAKDAAVGASAAAAPRRNR</sequence>
<accession>A0A0B5J347</accession>
<feature type="compositionally biased region" description="Basic and acidic residues" evidence="1">
    <location>
        <begin position="136"/>
        <end position="145"/>
    </location>
</feature>
<feature type="compositionally biased region" description="Low complexity" evidence="1">
    <location>
        <begin position="319"/>
        <end position="340"/>
    </location>
</feature>
<evidence type="ECO:0000256" key="1">
    <source>
        <dbReference type="SAM" id="MobiDB-lite"/>
    </source>
</evidence>
<feature type="region of interest" description="Disordered" evidence="1">
    <location>
        <begin position="319"/>
        <end position="400"/>
    </location>
</feature>
<dbReference type="KEGG" id="vg:23462936"/>